<dbReference type="AlphaFoldDB" id="A0A9W6LBM9"/>
<dbReference type="SUPFAM" id="SSF47413">
    <property type="entry name" value="lambda repressor-like DNA-binding domains"/>
    <property type="match status" value="1"/>
</dbReference>
<evidence type="ECO:0000259" key="5">
    <source>
        <dbReference type="PROSITE" id="PS50932"/>
    </source>
</evidence>
<evidence type="ECO:0000256" key="2">
    <source>
        <dbReference type="ARBA" id="ARBA00023015"/>
    </source>
</evidence>
<feature type="domain" description="HTH lacI-type" evidence="5">
    <location>
        <begin position="1"/>
        <end position="55"/>
    </location>
</feature>
<proteinExistence type="predicted"/>
<evidence type="ECO:0000313" key="6">
    <source>
        <dbReference type="EMBL" id="GLL14901.1"/>
    </source>
</evidence>
<dbReference type="CDD" id="cd06267">
    <property type="entry name" value="PBP1_LacI_sugar_binding-like"/>
    <property type="match status" value="1"/>
</dbReference>
<dbReference type="Gene3D" id="3.40.50.2300">
    <property type="match status" value="2"/>
</dbReference>
<keyword evidence="3" id="KW-0238">DNA-binding</keyword>
<dbReference type="Pfam" id="PF00356">
    <property type="entry name" value="LacI"/>
    <property type="match status" value="1"/>
</dbReference>
<dbReference type="Pfam" id="PF13377">
    <property type="entry name" value="Peripla_BP_3"/>
    <property type="match status" value="1"/>
</dbReference>
<dbReference type="PANTHER" id="PTHR30146:SF148">
    <property type="entry name" value="HTH-TYPE TRANSCRIPTIONAL REPRESSOR PURR-RELATED"/>
    <property type="match status" value="1"/>
</dbReference>
<dbReference type="RefSeq" id="WP_037051445.1">
    <property type="nucleotide sequence ID" value="NZ_BAAAUZ010000001.1"/>
</dbReference>
<dbReference type="PANTHER" id="PTHR30146">
    <property type="entry name" value="LACI-RELATED TRANSCRIPTIONAL REPRESSOR"/>
    <property type="match status" value="1"/>
</dbReference>
<gene>
    <name evidence="6" type="ORF">GCM10017577_60500</name>
</gene>
<sequence length="325" mass="34839">MSIREVATRAGVSPATVSRVFTRPDAVAPDTRDRVLAVAQELRYTPHPVARSLARRRTGNLGIVVPDIANSFSAVVTKAVQQEAARDGYALFVSGSDERAQDEEQWARAMAPQVDGLMLVSPLMSDEALRELADIPLVLSNRLLDALPAVVTDASDAVGHAVEHLHALGHREIVYLAGPDGFANTMRLRGYHGACRRLGVRPRELGPFNARFADGVRAADLVLATSATAVVAYNDEVAVGVLNRLADRGLRVPDDLSVVGVDDTSLAEMVTPRLTTVRLPAAESGRVGVRILLDLIDRRPAPAEPVRLAAELIVRSSTGPVRHGE</sequence>
<organism evidence="6 7">
    <name type="scientific">Pseudonocardia halophobica</name>
    <dbReference type="NCBI Taxonomy" id="29401"/>
    <lineage>
        <taxon>Bacteria</taxon>
        <taxon>Bacillati</taxon>
        <taxon>Actinomycetota</taxon>
        <taxon>Actinomycetes</taxon>
        <taxon>Pseudonocardiales</taxon>
        <taxon>Pseudonocardiaceae</taxon>
        <taxon>Pseudonocardia</taxon>
    </lineage>
</organism>
<evidence type="ECO:0000256" key="1">
    <source>
        <dbReference type="ARBA" id="ARBA00022491"/>
    </source>
</evidence>
<dbReference type="Proteomes" id="UP001143463">
    <property type="component" value="Unassembled WGS sequence"/>
</dbReference>
<evidence type="ECO:0000256" key="3">
    <source>
        <dbReference type="ARBA" id="ARBA00023125"/>
    </source>
</evidence>
<dbReference type="EMBL" id="BSFQ01000038">
    <property type="protein sequence ID" value="GLL14901.1"/>
    <property type="molecule type" value="Genomic_DNA"/>
</dbReference>
<dbReference type="GO" id="GO:0000976">
    <property type="term" value="F:transcription cis-regulatory region binding"/>
    <property type="evidence" value="ECO:0007669"/>
    <property type="project" value="TreeGrafter"/>
</dbReference>
<reference evidence="6" key="2">
    <citation type="submission" date="2023-01" db="EMBL/GenBank/DDBJ databases">
        <authorList>
            <person name="Sun Q."/>
            <person name="Evtushenko L."/>
        </authorList>
    </citation>
    <scope>NUCLEOTIDE SEQUENCE</scope>
    <source>
        <strain evidence="6">VKM Ac-1069</strain>
    </source>
</reference>
<dbReference type="PROSITE" id="PS50932">
    <property type="entry name" value="HTH_LACI_2"/>
    <property type="match status" value="1"/>
</dbReference>
<dbReference type="SMART" id="SM00354">
    <property type="entry name" value="HTH_LACI"/>
    <property type="match status" value="1"/>
</dbReference>
<reference evidence="6" key="1">
    <citation type="journal article" date="2014" name="Int. J. Syst. Evol. Microbiol.">
        <title>Complete genome sequence of Corynebacterium casei LMG S-19264T (=DSM 44701T), isolated from a smear-ripened cheese.</title>
        <authorList>
            <consortium name="US DOE Joint Genome Institute (JGI-PGF)"/>
            <person name="Walter F."/>
            <person name="Albersmeier A."/>
            <person name="Kalinowski J."/>
            <person name="Ruckert C."/>
        </authorList>
    </citation>
    <scope>NUCLEOTIDE SEQUENCE</scope>
    <source>
        <strain evidence="6">VKM Ac-1069</strain>
    </source>
</reference>
<keyword evidence="4" id="KW-0804">Transcription</keyword>
<evidence type="ECO:0000313" key="7">
    <source>
        <dbReference type="Proteomes" id="UP001143463"/>
    </source>
</evidence>
<dbReference type="InterPro" id="IPR046335">
    <property type="entry name" value="LacI/GalR-like_sensor"/>
</dbReference>
<comment type="caution">
    <text evidence="6">The sequence shown here is derived from an EMBL/GenBank/DDBJ whole genome shotgun (WGS) entry which is preliminary data.</text>
</comment>
<dbReference type="CDD" id="cd01392">
    <property type="entry name" value="HTH_LacI"/>
    <property type="match status" value="1"/>
</dbReference>
<keyword evidence="2" id="KW-0805">Transcription regulation</keyword>
<dbReference type="Gene3D" id="1.10.260.40">
    <property type="entry name" value="lambda repressor-like DNA-binding domains"/>
    <property type="match status" value="1"/>
</dbReference>
<dbReference type="GO" id="GO:0003700">
    <property type="term" value="F:DNA-binding transcription factor activity"/>
    <property type="evidence" value="ECO:0007669"/>
    <property type="project" value="TreeGrafter"/>
</dbReference>
<keyword evidence="7" id="KW-1185">Reference proteome</keyword>
<dbReference type="InterPro" id="IPR010982">
    <property type="entry name" value="Lambda_DNA-bd_dom_sf"/>
</dbReference>
<dbReference type="InterPro" id="IPR000843">
    <property type="entry name" value="HTH_LacI"/>
</dbReference>
<protein>
    <submittedName>
        <fullName evidence="6">LacI family transcriptional regulator</fullName>
    </submittedName>
</protein>
<accession>A0A9W6LBM9</accession>
<evidence type="ECO:0000256" key="4">
    <source>
        <dbReference type="ARBA" id="ARBA00023163"/>
    </source>
</evidence>
<dbReference type="SUPFAM" id="SSF53822">
    <property type="entry name" value="Periplasmic binding protein-like I"/>
    <property type="match status" value="1"/>
</dbReference>
<keyword evidence="1" id="KW-0678">Repressor</keyword>
<dbReference type="InterPro" id="IPR028082">
    <property type="entry name" value="Peripla_BP_I"/>
</dbReference>
<name>A0A9W6LBM9_9PSEU</name>